<evidence type="ECO:0000256" key="3">
    <source>
        <dbReference type="SAM" id="MobiDB-lite"/>
    </source>
</evidence>
<accession>W9SF20</accession>
<evidence type="ECO:0000313" key="5">
    <source>
        <dbReference type="EMBL" id="EXC60340.1"/>
    </source>
</evidence>
<feature type="region of interest" description="Disordered" evidence="3">
    <location>
        <begin position="453"/>
        <end position="479"/>
    </location>
</feature>
<proteinExistence type="inferred from homology"/>
<keyword evidence="2 5" id="KW-0808">Transferase</keyword>
<dbReference type="Gene3D" id="3.40.50.2000">
    <property type="entry name" value="Glycogen Phosphorylase B"/>
    <property type="match status" value="2"/>
</dbReference>
<evidence type="ECO:0000256" key="2">
    <source>
        <dbReference type="ARBA" id="ARBA00022679"/>
    </source>
</evidence>
<dbReference type="InterPro" id="IPR002213">
    <property type="entry name" value="UDP_glucos_trans"/>
</dbReference>
<protein>
    <submittedName>
        <fullName evidence="5">Zeatin O-glucosyltransferase</fullName>
    </submittedName>
</protein>
<dbReference type="eggNOG" id="KOG1192">
    <property type="taxonomic scope" value="Eukaryota"/>
</dbReference>
<name>W9SF20_9ROSA</name>
<dbReference type="CDD" id="cd03784">
    <property type="entry name" value="GT1_Gtf-like"/>
    <property type="match status" value="1"/>
</dbReference>
<dbReference type="PANTHER" id="PTHR48044">
    <property type="entry name" value="GLYCOSYLTRANSFERASE"/>
    <property type="match status" value="1"/>
</dbReference>
<evidence type="ECO:0000313" key="6">
    <source>
        <dbReference type="Proteomes" id="UP000030645"/>
    </source>
</evidence>
<evidence type="ECO:0000256" key="1">
    <source>
        <dbReference type="ARBA" id="ARBA00009995"/>
    </source>
</evidence>
<sequence>MPSHIQNQIAPNGVINPSKVVVVMVPLPWQGHLHQFISLSHLITARAIPVHFVGAATENNQGKLRIHGGINTTNEKMIHFHDFVVPPCITTPPSPTSAHNFPIHLIPTFHATRHLGEPVAALLRQLSSEFRRVVVVHDFLTSSLVHGIGPIPNVESYALQGVSAFAISLLHSRDRDEKSELDQLDIADLIIPEDVPSMEGCVPPEIMELSFRECTFVKLSSGNLYNTSMAIERPYVNLMARILPNKKHWAIGPLNMVTLSEKKVSNGRHMCLEWLDKQAPRSVIYVSFGTTTTFTDEQIGELALGLEQSGQKFIWVLRDAEKATRKVELPKGFEERAKDVGIVMRDLAPQLEILGHPSTGGFLSHCGWNSCIESIAMGVPIGAWPMHSDQPRNTSLITQVLKVGTAVRDWSRRFELATASTIADGVRKLMASTEGNAMRKKAAELGAALRDSLAEGGDSHKEFDSFGGKKKRKPANRQRTHVHVAALRWIQGDVGFSGKARSVIVREEQGQETLDPAQLSGLTGALGCVSEYMRLTRTRAMMRFGAQRIVRIANGPSVEEMRGGKCLVRIYF</sequence>
<comment type="similarity">
    <text evidence="1">Belongs to the UDP-glycosyltransferase family.</text>
</comment>
<feature type="domain" description="Glycosyltransferase N-terminal" evidence="4">
    <location>
        <begin position="19"/>
        <end position="255"/>
    </location>
</feature>
<dbReference type="FunFam" id="3.40.50.2000:FF:000060">
    <property type="entry name" value="Glycosyltransferase"/>
    <property type="match status" value="1"/>
</dbReference>
<feature type="compositionally biased region" description="Basic residues" evidence="3">
    <location>
        <begin position="468"/>
        <end position="479"/>
    </location>
</feature>
<dbReference type="Pfam" id="PF00201">
    <property type="entry name" value="UDPGT"/>
    <property type="match status" value="1"/>
</dbReference>
<evidence type="ECO:0000259" key="4">
    <source>
        <dbReference type="Pfam" id="PF26168"/>
    </source>
</evidence>
<dbReference type="Proteomes" id="UP000030645">
    <property type="component" value="Unassembled WGS sequence"/>
</dbReference>
<dbReference type="GO" id="GO:1901135">
    <property type="term" value="P:carbohydrate derivative metabolic process"/>
    <property type="evidence" value="ECO:0007669"/>
    <property type="project" value="UniProtKB-ARBA"/>
</dbReference>
<gene>
    <name evidence="5" type="ORF">L484_000688</name>
</gene>
<dbReference type="Pfam" id="PF26168">
    <property type="entry name" value="Glyco_transf_N"/>
    <property type="match status" value="1"/>
</dbReference>
<dbReference type="PANTHER" id="PTHR48044:SF22">
    <property type="entry name" value="GLYCOSYLTRANSFERASE"/>
    <property type="match status" value="1"/>
</dbReference>
<dbReference type="InterPro" id="IPR058980">
    <property type="entry name" value="Glyco_transf_N"/>
</dbReference>
<keyword evidence="6" id="KW-1185">Reference proteome</keyword>
<dbReference type="SUPFAM" id="SSF53756">
    <property type="entry name" value="UDP-Glycosyltransferase/glycogen phosphorylase"/>
    <property type="match status" value="1"/>
</dbReference>
<dbReference type="GO" id="GO:0008194">
    <property type="term" value="F:UDP-glycosyltransferase activity"/>
    <property type="evidence" value="ECO:0007669"/>
    <property type="project" value="InterPro"/>
</dbReference>
<dbReference type="AlphaFoldDB" id="W9SF20"/>
<organism evidence="5 6">
    <name type="scientific">Morus notabilis</name>
    <dbReference type="NCBI Taxonomy" id="981085"/>
    <lineage>
        <taxon>Eukaryota</taxon>
        <taxon>Viridiplantae</taxon>
        <taxon>Streptophyta</taxon>
        <taxon>Embryophyta</taxon>
        <taxon>Tracheophyta</taxon>
        <taxon>Spermatophyta</taxon>
        <taxon>Magnoliopsida</taxon>
        <taxon>eudicotyledons</taxon>
        <taxon>Gunneridae</taxon>
        <taxon>Pentapetalae</taxon>
        <taxon>rosids</taxon>
        <taxon>fabids</taxon>
        <taxon>Rosales</taxon>
        <taxon>Moraceae</taxon>
        <taxon>Moreae</taxon>
        <taxon>Morus</taxon>
    </lineage>
</organism>
<dbReference type="EMBL" id="KE627230">
    <property type="protein sequence ID" value="EXC60340.1"/>
    <property type="molecule type" value="Genomic_DNA"/>
</dbReference>
<reference evidence="6" key="1">
    <citation type="submission" date="2013-01" db="EMBL/GenBank/DDBJ databases">
        <title>Draft Genome Sequence of a Mulberry Tree, Morus notabilis C.K. Schneid.</title>
        <authorList>
            <person name="He N."/>
            <person name="Zhao S."/>
        </authorList>
    </citation>
    <scope>NUCLEOTIDE SEQUENCE</scope>
</reference>